<dbReference type="InterPro" id="IPR007110">
    <property type="entry name" value="Ig-like_dom"/>
</dbReference>
<accession>A0A8W8P529</accession>
<proteinExistence type="predicted"/>
<dbReference type="Proteomes" id="UP000005408">
    <property type="component" value="Unassembled WGS sequence"/>
</dbReference>
<evidence type="ECO:0000313" key="5">
    <source>
        <dbReference type="Proteomes" id="UP000005408"/>
    </source>
</evidence>
<keyword evidence="5" id="KW-1185">Reference proteome</keyword>
<dbReference type="InterPro" id="IPR036116">
    <property type="entry name" value="FN3_sf"/>
</dbReference>
<evidence type="ECO:0008006" key="6">
    <source>
        <dbReference type="Google" id="ProtNLM"/>
    </source>
</evidence>
<keyword evidence="1" id="KW-1133">Transmembrane helix</keyword>
<dbReference type="SMART" id="SM00060">
    <property type="entry name" value="FN3"/>
    <property type="match status" value="1"/>
</dbReference>
<keyword evidence="1" id="KW-0812">Transmembrane</keyword>
<feature type="transmembrane region" description="Helical" evidence="1">
    <location>
        <begin position="445"/>
        <end position="469"/>
    </location>
</feature>
<dbReference type="SUPFAM" id="SSF49265">
    <property type="entry name" value="Fibronectin type III"/>
    <property type="match status" value="1"/>
</dbReference>
<dbReference type="InterPro" id="IPR003961">
    <property type="entry name" value="FN3_dom"/>
</dbReference>
<feature type="domain" description="Ig-like" evidence="2">
    <location>
        <begin position="143"/>
        <end position="241"/>
    </location>
</feature>
<dbReference type="AlphaFoldDB" id="A0A8W8P529"/>
<reference evidence="4" key="1">
    <citation type="submission" date="2022-08" db="UniProtKB">
        <authorList>
            <consortium name="EnsemblMetazoa"/>
        </authorList>
    </citation>
    <scope>IDENTIFICATION</scope>
    <source>
        <strain evidence="4">05x7-T-G4-1.051#20</strain>
    </source>
</reference>
<evidence type="ECO:0000256" key="1">
    <source>
        <dbReference type="SAM" id="Phobius"/>
    </source>
</evidence>
<dbReference type="PROSITE" id="PS50853">
    <property type="entry name" value="FN3"/>
    <property type="match status" value="1"/>
</dbReference>
<protein>
    <recommendedName>
        <fullName evidence="6">Fibronectin type-III domain-containing protein</fullName>
    </recommendedName>
</protein>
<organism evidence="4 5">
    <name type="scientific">Magallana gigas</name>
    <name type="common">Pacific oyster</name>
    <name type="synonym">Crassostrea gigas</name>
    <dbReference type="NCBI Taxonomy" id="29159"/>
    <lineage>
        <taxon>Eukaryota</taxon>
        <taxon>Metazoa</taxon>
        <taxon>Spiralia</taxon>
        <taxon>Lophotrochozoa</taxon>
        <taxon>Mollusca</taxon>
        <taxon>Bivalvia</taxon>
        <taxon>Autobranchia</taxon>
        <taxon>Pteriomorphia</taxon>
        <taxon>Ostreida</taxon>
        <taxon>Ostreoidea</taxon>
        <taxon>Ostreidae</taxon>
        <taxon>Magallana</taxon>
    </lineage>
</organism>
<name>A0A8W8P529_MAGGI</name>
<dbReference type="CDD" id="cd00063">
    <property type="entry name" value="FN3"/>
    <property type="match status" value="1"/>
</dbReference>
<evidence type="ECO:0000259" key="3">
    <source>
        <dbReference type="PROSITE" id="PS50853"/>
    </source>
</evidence>
<keyword evidence="1" id="KW-0472">Membrane</keyword>
<evidence type="ECO:0000259" key="2">
    <source>
        <dbReference type="PROSITE" id="PS50835"/>
    </source>
</evidence>
<dbReference type="InterPro" id="IPR013783">
    <property type="entry name" value="Ig-like_fold"/>
</dbReference>
<dbReference type="PROSITE" id="PS50835">
    <property type="entry name" value="IG_LIKE"/>
    <property type="match status" value="2"/>
</dbReference>
<dbReference type="Gene3D" id="2.60.40.10">
    <property type="entry name" value="Immunoglobulins"/>
    <property type="match status" value="1"/>
</dbReference>
<dbReference type="EnsemblMetazoa" id="G9956.1">
    <property type="protein sequence ID" value="G9956.1:cds"/>
    <property type="gene ID" value="G9956"/>
</dbReference>
<feature type="domain" description="Fibronectin type-III" evidence="3">
    <location>
        <begin position="331"/>
        <end position="429"/>
    </location>
</feature>
<evidence type="ECO:0000313" key="4">
    <source>
        <dbReference type="EnsemblMetazoa" id="G9956.1:cds"/>
    </source>
</evidence>
<sequence length="537" mass="60953">MNSTHYTVRDVLLYDSITINVRTSGSADNNIETYNVSNVQTQIGNTMNISWTAAFFPRAGQYNVYYTYRENSTIFSVRSNGVSYGVNNQSTKYTYLTRPFTSTNIMFEIRDITLDDAGYYNGGSIAEAAWSGGGVVLVVKEKPSKPNITGDLNVEVNRYVELTCFSHSTSAPDYYSKLVNLSYTWFVNETKMDGETRENLRIYVTIDLKYNKYSCRATDDNLECDPLQINSLYKYDRLTISPEPELNEDNKIAVREGDIIGPFNCSADCNPRCDITWKLKSTSGYSDPPQKDGLLLALVVERDMEFVRCVAQWIHTNKTIQKEILLDVQCNPQTPINFTGYSFTNNCVNLTWISGFNGGNDQFFIVHLKDSSTWRELTNVTYQMEGRKVQFDHGPLTPGREYWFRLKSCNTINCSSTPADVRAVVKGELCAQYKGNQEKATPTDVLVGICILLTVFGIACLIVAVLVIFKTRRGNDDRYDDHDVELDEEHMTQHYVYVQDSSEDDDAGVQVIGVEMDYTVMHSRSEQETPYEELNSI</sequence>
<feature type="domain" description="Ig-like" evidence="2">
    <location>
        <begin position="242"/>
        <end position="321"/>
    </location>
</feature>